<feature type="transmembrane region" description="Helical" evidence="7">
    <location>
        <begin position="158"/>
        <end position="176"/>
    </location>
</feature>
<dbReference type="InterPro" id="IPR018629">
    <property type="entry name" value="XK-rel"/>
</dbReference>
<dbReference type="Pfam" id="PF09815">
    <property type="entry name" value="XK-related"/>
    <property type="match status" value="1"/>
</dbReference>
<feature type="transmembrane region" description="Helical" evidence="7">
    <location>
        <begin position="218"/>
        <end position="238"/>
    </location>
</feature>
<keyword evidence="5 7" id="KW-1133">Transmembrane helix</keyword>
<sequence>MFSFQIPTVTARSAIPSGPLALFKITSFQRMLIFSLMKLGIYLNKLYQDFGATYEYKDHREYNFFAISIVSLVAPSILYALFLIGANLSKDDVVDKKEVSTRTVNGILLIPWQIKRHLDVLHFTAQRVCNWRSPYEEESQNLEQLKMSADVLEFFEDFYAGFLQILLQIYIFLGTVDWIDSHKLQMKPLVSQIIASILSIFSMMIAVRRRDDGKLTHFLSFFGWLSFISSRVLVLGLVTTVIHSWVIVLCLIHVLVFSIWIYNIALESYGISSSSANMTNTQWSSRRKRLSIAVMVFLFFGVPSLFIWPIMFQLKEGKRPLIFLLVATIENLLLLGVWLIWLMINEGSHLNDSLVLFIIGIVAATLAGDFLLMMYVFCKPKYTDQVILYEIQQSRNMDAPTLVRLDGATNRASDAIRYGVFYAFCDIVFKLPSTHKIASGLEQVRQMQL</sequence>
<name>T1K3B2_TETUR</name>
<dbReference type="EnsemblMetazoa" id="tetur04g08040.1">
    <property type="protein sequence ID" value="tetur04g08040.1"/>
    <property type="gene ID" value="tetur04g08040"/>
</dbReference>
<feature type="transmembrane region" description="Helical" evidence="7">
    <location>
        <begin position="245"/>
        <end position="265"/>
    </location>
</feature>
<dbReference type="GO" id="GO:0005886">
    <property type="term" value="C:plasma membrane"/>
    <property type="evidence" value="ECO:0007669"/>
    <property type="project" value="UniProtKB-SubCell"/>
</dbReference>
<feature type="transmembrane region" description="Helical" evidence="7">
    <location>
        <begin position="290"/>
        <end position="310"/>
    </location>
</feature>
<proteinExistence type="inferred from homology"/>
<keyword evidence="3" id="KW-1003">Cell membrane</keyword>
<evidence type="ECO:0000313" key="9">
    <source>
        <dbReference type="Proteomes" id="UP000015104"/>
    </source>
</evidence>
<protein>
    <recommendedName>
        <fullName evidence="7">XK-related protein</fullName>
    </recommendedName>
</protein>
<keyword evidence="6 7" id="KW-0472">Membrane</keyword>
<organism evidence="8 9">
    <name type="scientific">Tetranychus urticae</name>
    <name type="common">Two-spotted spider mite</name>
    <dbReference type="NCBI Taxonomy" id="32264"/>
    <lineage>
        <taxon>Eukaryota</taxon>
        <taxon>Metazoa</taxon>
        <taxon>Ecdysozoa</taxon>
        <taxon>Arthropoda</taxon>
        <taxon>Chelicerata</taxon>
        <taxon>Arachnida</taxon>
        <taxon>Acari</taxon>
        <taxon>Acariformes</taxon>
        <taxon>Trombidiformes</taxon>
        <taxon>Prostigmata</taxon>
        <taxon>Eleutherengona</taxon>
        <taxon>Raphignathae</taxon>
        <taxon>Tetranychoidea</taxon>
        <taxon>Tetranychidae</taxon>
        <taxon>Tetranychus</taxon>
    </lineage>
</organism>
<comment type="similarity">
    <text evidence="2 7">Belongs to the XK family.</text>
</comment>
<comment type="subcellular location">
    <subcellularLocation>
        <location evidence="1">Cell membrane</location>
        <topology evidence="1">Multi-pass membrane protein</topology>
    </subcellularLocation>
    <subcellularLocation>
        <location evidence="7">Membrane</location>
        <topology evidence="7">Multi-pass membrane protein</topology>
    </subcellularLocation>
</comment>
<reference evidence="8" key="2">
    <citation type="submission" date="2015-06" db="UniProtKB">
        <authorList>
            <consortium name="EnsemblMetazoa"/>
        </authorList>
    </citation>
    <scope>IDENTIFICATION</scope>
</reference>
<feature type="transmembrane region" description="Helical" evidence="7">
    <location>
        <begin position="356"/>
        <end position="378"/>
    </location>
</feature>
<evidence type="ECO:0000256" key="4">
    <source>
        <dbReference type="ARBA" id="ARBA00022692"/>
    </source>
</evidence>
<evidence type="ECO:0000256" key="6">
    <source>
        <dbReference type="ARBA" id="ARBA00023136"/>
    </source>
</evidence>
<evidence type="ECO:0000256" key="2">
    <source>
        <dbReference type="ARBA" id="ARBA00008789"/>
    </source>
</evidence>
<dbReference type="EMBL" id="CAEY01001378">
    <property type="status" value="NOT_ANNOTATED_CDS"/>
    <property type="molecule type" value="Genomic_DNA"/>
</dbReference>
<dbReference type="AlphaFoldDB" id="T1K3B2"/>
<keyword evidence="9" id="KW-1185">Reference proteome</keyword>
<dbReference type="PANTHER" id="PTHR16024">
    <property type="entry name" value="XK-RELATED PROTEIN"/>
    <property type="match status" value="1"/>
</dbReference>
<evidence type="ECO:0000256" key="1">
    <source>
        <dbReference type="ARBA" id="ARBA00004651"/>
    </source>
</evidence>
<accession>T1K3B2</accession>
<feature type="transmembrane region" description="Helical" evidence="7">
    <location>
        <begin position="64"/>
        <end position="86"/>
    </location>
</feature>
<dbReference type="HOGENOM" id="CLU_588346_0_0_1"/>
<dbReference type="Proteomes" id="UP000015104">
    <property type="component" value="Unassembled WGS sequence"/>
</dbReference>
<dbReference type="PANTHER" id="PTHR16024:SF28">
    <property type="entry name" value="XK-RELATED PROTEIN"/>
    <property type="match status" value="1"/>
</dbReference>
<dbReference type="InterPro" id="IPR050895">
    <property type="entry name" value="XK-related_scramblase"/>
</dbReference>
<keyword evidence="4 7" id="KW-0812">Transmembrane</keyword>
<evidence type="ECO:0000256" key="5">
    <source>
        <dbReference type="ARBA" id="ARBA00022989"/>
    </source>
</evidence>
<evidence type="ECO:0000256" key="3">
    <source>
        <dbReference type="ARBA" id="ARBA00022475"/>
    </source>
</evidence>
<feature type="transmembrane region" description="Helical" evidence="7">
    <location>
        <begin position="322"/>
        <end position="344"/>
    </location>
</feature>
<reference evidence="9" key="1">
    <citation type="submission" date="2011-08" db="EMBL/GenBank/DDBJ databases">
        <authorList>
            <person name="Rombauts S."/>
        </authorList>
    </citation>
    <scope>NUCLEOTIDE SEQUENCE</scope>
    <source>
        <strain evidence="9">London</strain>
    </source>
</reference>
<evidence type="ECO:0000313" key="8">
    <source>
        <dbReference type="EnsemblMetazoa" id="tetur04g08040.1"/>
    </source>
</evidence>
<feature type="transmembrane region" description="Helical" evidence="7">
    <location>
        <begin position="188"/>
        <end position="206"/>
    </location>
</feature>
<evidence type="ECO:0000256" key="7">
    <source>
        <dbReference type="RuleBase" id="RU910716"/>
    </source>
</evidence>